<dbReference type="InterPro" id="IPR000219">
    <property type="entry name" value="DH_dom"/>
</dbReference>
<dbReference type="GO" id="GO:0035556">
    <property type="term" value="P:intracellular signal transduction"/>
    <property type="evidence" value="ECO:0007669"/>
    <property type="project" value="InterPro"/>
</dbReference>
<dbReference type="InterPro" id="IPR055251">
    <property type="entry name" value="SOS1_NGEF_PH"/>
</dbReference>
<dbReference type="OrthoDB" id="10004999at2759"/>
<sequence length="967" mass="109800">MTVAAPLPLPGGDRRSHRLHCPSLRQVVICSSLAELHSYVSPDQLTKDLGGTIPYDHEEWIQQRLELEKFSLRSQEISDSLEQFLSRLQQTEFPHDVGTTENMLKSQLLAASEAGETLLSEIRQSAVRSSADTDYCPDKLINVTAVQRLLVQLDETACRFEGYWSGYERRLRRWLQLRRFDHGFRECQTEFEHLLKRVTDATDVGESVAHVDQLIKEHAALQKRCLETQQQADDLQSFGRDLQLTPGDLGCEGVEARCAELRRLADLTSDKMQTRAQLLKKCRDLQERVERANAWCALGVELLTSQQIEKCWTAPELAERALSEIDSFLGSAADLHLHSPVELRAAFQDVSTQQTKALVQQVRDVSTQQTKALVQQVLQRIDDVQTMCDRRRNSLQRYTARQRPVQTVNPEPAVPLDKVKLRSPRGTRRARRNGKENVSPSSAEEVESRDPEQLAARRQHIVTELLDTERTYVAELNQILKGYRDEMLSSELQQLMPIQLYGKADVLFGNMEDIQRFHSSVFLRDLEECSSAPEQIGECFVERKEALHRLYSEYCQNKPASEDLRRQIGDTNSFFVECQRRLQHKLPLGAFLLKPVQRITKYQLLLKDLLRCSEDPDSCKQLTEAVTCMLDVLKCVNDSMHQVAISGFPGNILDLGRLLLQGSHTVWIENKKDRLRDLRLKPRQRHLFLYEKMILFCKKKGGERPRYSFKHCLKMSQVGLTETVKGDPKKFEVWLPGRAEVYTILATSVDDRETWVRQIKRVLMEQLEFLKGENMKQYKVQKGNSMGSNGTAMSPTTHKPLRQTASWENGSSDSPPGGVAGSRGRIQSVDWSPQTYGTPAEDGWSSEYSSDDDTYPDNGGQYNRHSRFLVLADYQAVGLSEVSLREGDTVELLKVGCAGWWYVRTPGVSTEGWAPATYLERLSKRHSCGSPSVSSVESGVIEMRPAASRNSVASNLSAPSEIDEDLK</sequence>
<organism evidence="11 12">
    <name type="scientific">Amphibalanus amphitrite</name>
    <name type="common">Striped barnacle</name>
    <name type="synonym">Balanus amphitrite</name>
    <dbReference type="NCBI Taxonomy" id="1232801"/>
    <lineage>
        <taxon>Eukaryota</taxon>
        <taxon>Metazoa</taxon>
        <taxon>Ecdysozoa</taxon>
        <taxon>Arthropoda</taxon>
        <taxon>Crustacea</taxon>
        <taxon>Multicrustacea</taxon>
        <taxon>Cirripedia</taxon>
        <taxon>Thoracica</taxon>
        <taxon>Thoracicalcarea</taxon>
        <taxon>Balanomorpha</taxon>
        <taxon>Balanoidea</taxon>
        <taxon>Balanidae</taxon>
        <taxon>Amphibalaninae</taxon>
        <taxon>Amphibalanus</taxon>
    </lineage>
</organism>
<dbReference type="PANTHER" id="PTHR22826:SF211">
    <property type="entry name" value="LD43457P"/>
    <property type="match status" value="1"/>
</dbReference>
<dbReference type="Gene3D" id="1.20.58.60">
    <property type="match status" value="1"/>
</dbReference>
<dbReference type="SMART" id="SM00233">
    <property type="entry name" value="PH"/>
    <property type="match status" value="1"/>
</dbReference>
<feature type="compositionally biased region" description="Polar residues" evidence="7">
    <location>
        <begin position="803"/>
        <end position="814"/>
    </location>
</feature>
<proteinExistence type="predicted"/>
<dbReference type="SUPFAM" id="SSF48065">
    <property type="entry name" value="DBL homology domain (DH-domain)"/>
    <property type="match status" value="1"/>
</dbReference>
<comment type="subcellular location">
    <subcellularLocation>
        <location evidence="1">Cytoplasm</location>
    </subcellularLocation>
</comment>
<dbReference type="GO" id="GO:0005737">
    <property type="term" value="C:cytoplasm"/>
    <property type="evidence" value="ECO:0007669"/>
    <property type="project" value="UniProtKB-SubCell"/>
</dbReference>
<reference evidence="11 12" key="1">
    <citation type="submission" date="2019-07" db="EMBL/GenBank/DDBJ databases">
        <title>Draft genome assembly of a fouling barnacle, Amphibalanus amphitrite (Darwin, 1854): The first reference genome for Thecostraca.</title>
        <authorList>
            <person name="Kim W."/>
        </authorList>
    </citation>
    <scope>NUCLEOTIDE SEQUENCE [LARGE SCALE GENOMIC DNA]</scope>
    <source>
        <strain evidence="11">SNU_AA5</strain>
        <tissue evidence="11">Soma without cirri and trophi</tissue>
    </source>
</reference>
<dbReference type="Pfam" id="PF00018">
    <property type="entry name" value="SH3_1"/>
    <property type="match status" value="1"/>
</dbReference>
<dbReference type="GO" id="GO:0005085">
    <property type="term" value="F:guanyl-nucleotide exchange factor activity"/>
    <property type="evidence" value="ECO:0007669"/>
    <property type="project" value="UniProtKB-KW"/>
</dbReference>
<feature type="region of interest" description="Disordered" evidence="7">
    <location>
        <begin position="803"/>
        <end position="860"/>
    </location>
</feature>
<dbReference type="InterPro" id="IPR056466">
    <property type="entry name" value="Spectrin_DBS"/>
</dbReference>
<name>A0A6A4W529_AMPAM</name>
<feature type="domain" description="DH" evidence="10">
    <location>
        <begin position="457"/>
        <end position="639"/>
    </location>
</feature>
<dbReference type="PROSITE" id="PS50003">
    <property type="entry name" value="PH_DOMAIN"/>
    <property type="match status" value="1"/>
</dbReference>
<dbReference type="CDD" id="cd00176">
    <property type="entry name" value="SPEC"/>
    <property type="match status" value="1"/>
</dbReference>
<evidence type="ECO:0000256" key="6">
    <source>
        <dbReference type="PROSITE-ProRule" id="PRU00192"/>
    </source>
</evidence>
<feature type="region of interest" description="Disordered" evidence="7">
    <location>
        <begin position="396"/>
        <end position="454"/>
    </location>
</feature>
<dbReference type="SUPFAM" id="SSF52087">
    <property type="entry name" value="CRAL/TRIO domain"/>
    <property type="match status" value="1"/>
</dbReference>
<dbReference type="PROSITE" id="PS50002">
    <property type="entry name" value="SH3"/>
    <property type="match status" value="1"/>
</dbReference>
<dbReference type="InterPro" id="IPR036865">
    <property type="entry name" value="CRAL-TRIO_dom_sf"/>
</dbReference>
<dbReference type="SMART" id="SM00325">
    <property type="entry name" value="RhoGEF"/>
    <property type="match status" value="1"/>
</dbReference>
<dbReference type="SUPFAM" id="SSF50729">
    <property type="entry name" value="PH domain-like"/>
    <property type="match status" value="1"/>
</dbReference>
<dbReference type="SMART" id="SM00150">
    <property type="entry name" value="SPEC"/>
    <property type="match status" value="1"/>
</dbReference>
<keyword evidence="3" id="KW-0963">Cytoplasm</keyword>
<protein>
    <submittedName>
        <fullName evidence="11">Guanine nucleotide exchange factor DBS</fullName>
    </submittedName>
</protein>
<feature type="domain" description="SH3" evidence="8">
    <location>
        <begin position="863"/>
        <end position="924"/>
    </location>
</feature>
<dbReference type="SUPFAM" id="SSF50044">
    <property type="entry name" value="SH3-domain"/>
    <property type="match status" value="1"/>
</dbReference>
<feature type="compositionally biased region" description="Basic residues" evidence="7">
    <location>
        <begin position="421"/>
        <end position="432"/>
    </location>
</feature>
<comment type="caution">
    <text evidence="11">The sequence shown here is derived from an EMBL/GenBank/DDBJ whole genome shotgun (WGS) entry which is preliminary data.</text>
</comment>
<feature type="compositionally biased region" description="Polar residues" evidence="7">
    <location>
        <begin position="396"/>
        <end position="409"/>
    </location>
</feature>
<evidence type="ECO:0000259" key="8">
    <source>
        <dbReference type="PROSITE" id="PS50002"/>
    </source>
</evidence>
<dbReference type="SMART" id="SM00326">
    <property type="entry name" value="SH3"/>
    <property type="match status" value="1"/>
</dbReference>
<dbReference type="Gene3D" id="2.30.29.30">
    <property type="entry name" value="Pleckstrin-homology domain (PH domain)/Phosphotyrosine-binding domain (PTB)"/>
    <property type="match status" value="1"/>
</dbReference>
<dbReference type="Pfam" id="PF00621">
    <property type="entry name" value="RhoGEF"/>
    <property type="match status" value="1"/>
</dbReference>
<dbReference type="InterPro" id="IPR001849">
    <property type="entry name" value="PH_domain"/>
</dbReference>
<dbReference type="AlphaFoldDB" id="A0A6A4W529"/>
<dbReference type="Pfam" id="PF22697">
    <property type="entry name" value="SOS1_NGEF_PH"/>
    <property type="match status" value="1"/>
</dbReference>
<evidence type="ECO:0000256" key="5">
    <source>
        <dbReference type="ARBA" id="ARBA00022658"/>
    </source>
</evidence>
<dbReference type="CDD" id="cd00160">
    <property type="entry name" value="RhoGEF"/>
    <property type="match status" value="1"/>
</dbReference>
<dbReference type="SUPFAM" id="SSF46966">
    <property type="entry name" value="Spectrin repeat"/>
    <property type="match status" value="1"/>
</dbReference>
<dbReference type="EMBL" id="VIIS01001203">
    <property type="protein sequence ID" value="KAF0301033.1"/>
    <property type="molecule type" value="Genomic_DNA"/>
</dbReference>
<keyword evidence="2 6" id="KW-0728">SH3 domain</keyword>
<dbReference type="FunFam" id="2.30.29.30:FF:000078">
    <property type="entry name" value="Guanine nucleotide exchange factor DBS"/>
    <property type="match status" value="1"/>
</dbReference>
<evidence type="ECO:0000313" key="12">
    <source>
        <dbReference type="Proteomes" id="UP000440578"/>
    </source>
</evidence>
<dbReference type="Proteomes" id="UP000440578">
    <property type="component" value="Unassembled WGS sequence"/>
</dbReference>
<evidence type="ECO:0000256" key="1">
    <source>
        <dbReference type="ARBA" id="ARBA00004496"/>
    </source>
</evidence>
<evidence type="ECO:0000256" key="4">
    <source>
        <dbReference type="ARBA" id="ARBA00022553"/>
    </source>
</evidence>
<evidence type="ECO:0000259" key="9">
    <source>
        <dbReference type="PROSITE" id="PS50003"/>
    </source>
</evidence>
<evidence type="ECO:0000313" key="11">
    <source>
        <dbReference type="EMBL" id="KAF0301033.1"/>
    </source>
</evidence>
<evidence type="ECO:0000256" key="2">
    <source>
        <dbReference type="ARBA" id="ARBA00022443"/>
    </source>
</evidence>
<accession>A0A6A4W529</accession>
<dbReference type="PROSITE" id="PS00741">
    <property type="entry name" value="DH_1"/>
    <property type="match status" value="1"/>
</dbReference>
<feature type="compositionally biased region" description="Polar residues" evidence="7">
    <location>
        <begin position="948"/>
        <end position="958"/>
    </location>
</feature>
<keyword evidence="5" id="KW-0344">Guanine-nucleotide releasing factor</keyword>
<feature type="region of interest" description="Disordered" evidence="7">
    <location>
        <begin position="947"/>
        <end position="967"/>
    </location>
</feature>
<dbReference type="InterPro" id="IPR035899">
    <property type="entry name" value="DBL_dom_sf"/>
</dbReference>
<dbReference type="InterPro" id="IPR036028">
    <property type="entry name" value="SH3-like_dom_sf"/>
</dbReference>
<dbReference type="InterPro" id="IPR011993">
    <property type="entry name" value="PH-like_dom_sf"/>
</dbReference>
<evidence type="ECO:0000256" key="7">
    <source>
        <dbReference type="SAM" id="MobiDB-lite"/>
    </source>
</evidence>
<keyword evidence="4" id="KW-0597">Phosphoprotein</keyword>
<dbReference type="Pfam" id="PF23289">
    <property type="entry name" value="Spectrin_5"/>
    <property type="match status" value="2"/>
</dbReference>
<dbReference type="PROSITE" id="PS50010">
    <property type="entry name" value="DH_2"/>
    <property type="match status" value="1"/>
</dbReference>
<evidence type="ECO:0000259" key="10">
    <source>
        <dbReference type="PROSITE" id="PS50010"/>
    </source>
</evidence>
<feature type="domain" description="PH" evidence="9">
    <location>
        <begin position="651"/>
        <end position="764"/>
    </location>
</feature>
<keyword evidence="12" id="KW-1185">Reference proteome</keyword>
<dbReference type="PANTHER" id="PTHR22826">
    <property type="entry name" value="RHO GUANINE EXCHANGE FACTOR-RELATED"/>
    <property type="match status" value="1"/>
</dbReference>
<gene>
    <name evidence="11" type="primary">MCF2L_0</name>
    <name evidence="11" type="ORF">FJT64_003193</name>
</gene>
<dbReference type="Gene3D" id="1.20.900.10">
    <property type="entry name" value="Dbl homology (DH) domain"/>
    <property type="match status" value="1"/>
</dbReference>
<dbReference type="Gene3D" id="2.30.30.40">
    <property type="entry name" value="SH3 Domains"/>
    <property type="match status" value="1"/>
</dbReference>
<dbReference type="InterPro" id="IPR001452">
    <property type="entry name" value="SH3_domain"/>
</dbReference>
<dbReference type="CDD" id="cd11856">
    <property type="entry name" value="SH3_p47phox_like"/>
    <property type="match status" value="1"/>
</dbReference>
<dbReference type="InterPro" id="IPR051336">
    <property type="entry name" value="RhoGEF_Guanine_NuclExch_SF"/>
</dbReference>
<evidence type="ECO:0000256" key="3">
    <source>
        <dbReference type="ARBA" id="ARBA00022490"/>
    </source>
</evidence>
<dbReference type="InterPro" id="IPR018159">
    <property type="entry name" value="Spectrin/alpha-actinin"/>
</dbReference>
<dbReference type="InterPro" id="IPR001331">
    <property type="entry name" value="GDS_CDC24_CS"/>
</dbReference>